<dbReference type="InterPro" id="IPR050815">
    <property type="entry name" value="TF_fung"/>
</dbReference>
<keyword evidence="5" id="KW-0539">Nucleus</keyword>
<dbReference type="GO" id="GO:0000981">
    <property type="term" value="F:DNA-binding transcription factor activity, RNA polymerase II-specific"/>
    <property type="evidence" value="ECO:0007669"/>
    <property type="project" value="InterPro"/>
</dbReference>
<gene>
    <name evidence="8" type="ORF">CYLTODRAFT_416769</name>
</gene>
<evidence type="ECO:0000256" key="3">
    <source>
        <dbReference type="ARBA" id="ARBA00023015"/>
    </source>
</evidence>
<protein>
    <recommendedName>
        <fullName evidence="7">Zn(2)-C6 fungal-type domain-containing protein</fullName>
    </recommendedName>
</protein>
<dbReference type="PROSITE" id="PS00463">
    <property type="entry name" value="ZN2_CY6_FUNGAL_1"/>
    <property type="match status" value="2"/>
</dbReference>
<evidence type="ECO:0000259" key="7">
    <source>
        <dbReference type="PROSITE" id="PS50048"/>
    </source>
</evidence>
<evidence type="ECO:0000256" key="6">
    <source>
        <dbReference type="SAM" id="MobiDB-lite"/>
    </source>
</evidence>
<dbReference type="AlphaFoldDB" id="A0A0D7BVV5"/>
<dbReference type="PANTHER" id="PTHR47338">
    <property type="entry name" value="ZN(II)2CYS6 TRANSCRIPTION FACTOR (EUROFUNG)-RELATED"/>
    <property type="match status" value="1"/>
</dbReference>
<feature type="compositionally biased region" description="Polar residues" evidence="6">
    <location>
        <begin position="140"/>
        <end position="149"/>
    </location>
</feature>
<evidence type="ECO:0000256" key="4">
    <source>
        <dbReference type="ARBA" id="ARBA00023163"/>
    </source>
</evidence>
<dbReference type="STRING" id="1314674.A0A0D7BVV5"/>
<dbReference type="OrthoDB" id="3051818at2759"/>
<evidence type="ECO:0000256" key="5">
    <source>
        <dbReference type="ARBA" id="ARBA00023242"/>
    </source>
</evidence>
<dbReference type="EMBL" id="KN880434">
    <property type="protein sequence ID" value="KIY73741.1"/>
    <property type="molecule type" value="Genomic_DNA"/>
</dbReference>
<evidence type="ECO:0000313" key="9">
    <source>
        <dbReference type="Proteomes" id="UP000054007"/>
    </source>
</evidence>
<feature type="domain" description="Zn(2)-C6 fungal-type" evidence="7">
    <location>
        <begin position="4"/>
        <end position="36"/>
    </location>
</feature>
<feature type="region of interest" description="Disordered" evidence="6">
    <location>
        <begin position="111"/>
        <end position="150"/>
    </location>
</feature>
<dbReference type="Gene3D" id="4.10.240.10">
    <property type="entry name" value="Zn(2)-C6 fungal-type DNA-binding domain"/>
    <property type="match status" value="2"/>
</dbReference>
<keyword evidence="2" id="KW-0479">Metal-binding</keyword>
<dbReference type="InterPro" id="IPR001138">
    <property type="entry name" value="Zn2Cys6_DnaBD"/>
</dbReference>
<dbReference type="Proteomes" id="UP000054007">
    <property type="component" value="Unassembled WGS sequence"/>
</dbReference>
<keyword evidence="9" id="KW-1185">Reference proteome</keyword>
<dbReference type="GO" id="GO:0008270">
    <property type="term" value="F:zinc ion binding"/>
    <property type="evidence" value="ECO:0007669"/>
    <property type="project" value="InterPro"/>
</dbReference>
<dbReference type="SUPFAM" id="SSF57701">
    <property type="entry name" value="Zn2/Cys6 DNA-binding domain"/>
    <property type="match status" value="2"/>
</dbReference>
<proteinExistence type="predicted"/>
<accession>A0A0D7BVV5</accession>
<dbReference type="PANTHER" id="PTHR47338:SF5">
    <property type="entry name" value="ZN(II)2CYS6 TRANSCRIPTION FACTOR (EUROFUNG)"/>
    <property type="match status" value="1"/>
</dbReference>
<feature type="domain" description="Zn(2)-C6 fungal-type" evidence="7">
    <location>
        <begin position="52"/>
        <end position="84"/>
    </location>
</feature>
<dbReference type="SMART" id="SM00066">
    <property type="entry name" value="GAL4"/>
    <property type="match status" value="2"/>
</dbReference>
<dbReference type="Pfam" id="PF00172">
    <property type="entry name" value="Zn_clus"/>
    <property type="match status" value="2"/>
</dbReference>
<keyword evidence="4" id="KW-0804">Transcription</keyword>
<dbReference type="GO" id="GO:0005634">
    <property type="term" value="C:nucleus"/>
    <property type="evidence" value="ECO:0007669"/>
    <property type="project" value="UniProtKB-SubCell"/>
</dbReference>
<evidence type="ECO:0000256" key="1">
    <source>
        <dbReference type="ARBA" id="ARBA00004123"/>
    </source>
</evidence>
<keyword evidence="3" id="KW-0805">Transcription regulation</keyword>
<dbReference type="CDD" id="cd00067">
    <property type="entry name" value="GAL4"/>
    <property type="match status" value="2"/>
</dbReference>
<name>A0A0D7BVV5_9AGAR</name>
<evidence type="ECO:0000256" key="2">
    <source>
        <dbReference type="ARBA" id="ARBA00022723"/>
    </source>
</evidence>
<sequence length="560" mass="61938">MSKTCTACRSRKVRCDGVQPTCGSCARSRKALQCVFADPSPTNKDFLSRGAACVPCRRKKKRCNGRRPVCDTCTASGDEGGCIYDCQLFYLSKSELIDRIFELEAQLQVYQNAPSPPSDSGSSSSDEHSTASPVFDQEQDSTSPSQQALVPQGVARSIPPAVDFTPLRTLLLGTFRAHFGLCLPHDKMAMIVAGNSSPKSPIHPILIYAARLWSSMVRQDIDGPTASPQTSELQNSIDSVKNTSFTLDPNTALQGLCLVAKYYIVKGDVYQAREYLLKGAHVLIRFDMHLVIATVALRKDSLSAGPTMSVSTNADVGAICQLLYMDFCQHLLFSMGHVVAHKYFDELMTISRFYTFLDLDVFCIVARTVSAMYHHRSKELLAKLGGGIICCGTRTAEWNTEYSALVVDMQAHLDNIKLRMIEVNMSHDQQNEQSLKTAELVVLAALTELAYAFAQTDIDSRRTAIHLANEMILIIDSFSEGDYPHLDGCVSLAFNACLHVYQMEIGSLASMISAEQVSFAVEVLSRNIRAFKHYIYYMTGEVLNQLDLLISAFPYRLLEV</sequence>
<dbReference type="PROSITE" id="PS50048">
    <property type="entry name" value="ZN2_CY6_FUNGAL_2"/>
    <property type="match status" value="2"/>
</dbReference>
<dbReference type="InterPro" id="IPR036864">
    <property type="entry name" value="Zn2-C6_fun-type_DNA-bd_sf"/>
</dbReference>
<comment type="subcellular location">
    <subcellularLocation>
        <location evidence="1">Nucleus</location>
    </subcellularLocation>
</comment>
<organism evidence="8 9">
    <name type="scientific">Cylindrobasidium torrendii FP15055 ss-10</name>
    <dbReference type="NCBI Taxonomy" id="1314674"/>
    <lineage>
        <taxon>Eukaryota</taxon>
        <taxon>Fungi</taxon>
        <taxon>Dikarya</taxon>
        <taxon>Basidiomycota</taxon>
        <taxon>Agaricomycotina</taxon>
        <taxon>Agaricomycetes</taxon>
        <taxon>Agaricomycetidae</taxon>
        <taxon>Agaricales</taxon>
        <taxon>Marasmiineae</taxon>
        <taxon>Physalacriaceae</taxon>
        <taxon>Cylindrobasidium</taxon>
    </lineage>
</organism>
<reference evidence="8 9" key="1">
    <citation type="journal article" date="2015" name="Fungal Genet. Biol.">
        <title>Evolution of novel wood decay mechanisms in Agaricales revealed by the genome sequences of Fistulina hepatica and Cylindrobasidium torrendii.</title>
        <authorList>
            <person name="Floudas D."/>
            <person name="Held B.W."/>
            <person name="Riley R."/>
            <person name="Nagy L.G."/>
            <person name="Koehler G."/>
            <person name="Ransdell A.S."/>
            <person name="Younus H."/>
            <person name="Chow J."/>
            <person name="Chiniquy J."/>
            <person name="Lipzen A."/>
            <person name="Tritt A."/>
            <person name="Sun H."/>
            <person name="Haridas S."/>
            <person name="LaButti K."/>
            <person name="Ohm R.A."/>
            <person name="Kues U."/>
            <person name="Blanchette R.A."/>
            <person name="Grigoriev I.V."/>
            <person name="Minto R.E."/>
            <person name="Hibbett D.S."/>
        </authorList>
    </citation>
    <scope>NUCLEOTIDE SEQUENCE [LARGE SCALE GENOMIC DNA]</scope>
    <source>
        <strain evidence="8 9">FP15055 ss-10</strain>
    </source>
</reference>
<evidence type="ECO:0000313" key="8">
    <source>
        <dbReference type="EMBL" id="KIY73741.1"/>
    </source>
</evidence>